<dbReference type="EMBL" id="MBDN02000085">
    <property type="protein sequence ID" value="RLN81223.1"/>
    <property type="molecule type" value="Genomic_DNA"/>
</dbReference>
<feature type="binding site" evidence="1">
    <location>
        <position position="65"/>
    </location>
    <ligand>
        <name>Mg(2+)</name>
        <dbReference type="ChEBI" id="CHEBI:18420"/>
        <label>1</label>
    </ligand>
</feature>
<evidence type="ECO:0000313" key="5">
    <source>
        <dbReference type="EMBL" id="RLN81223.1"/>
    </source>
</evidence>
<comment type="cofactor">
    <cofactor evidence="1">
        <name>Mg(2+)</name>
        <dbReference type="ChEBI" id="CHEBI:18420"/>
    </cofactor>
    <text evidence="1">Binds 2 magnesium ions per subunit.</text>
</comment>
<gene>
    <name evidence="4" type="ORF">BBI17_003927</name>
    <name evidence="5" type="ORF">BBO99_00003876</name>
</gene>
<feature type="region of interest" description="Disordered" evidence="2">
    <location>
        <begin position="303"/>
        <end position="338"/>
    </location>
</feature>
<dbReference type="InterPro" id="IPR005502">
    <property type="entry name" value="Ribosyl_crysJ1"/>
</dbReference>
<evidence type="ECO:0000256" key="2">
    <source>
        <dbReference type="SAM" id="MobiDB-lite"/>
    </source>
</evidence>
<organism evidence="4 7">
    <name type="scientific">Phytophthora kernoviae</name>
    <dbReference type="NCBI Taxonomy" id="325452"/>
    <lineage>
        <taxon>Eukaryota</taxon>
        <taxon>Sar</taxon>
        <taxon>Stramenopiles</taxon>
        <taxon>Oomycota</taxon>
        <taxon>Peronosporomycetes</taxon>
        <taxon>Peronosporales</taxon>
        <taxon>Peronosporaceae</taxon>
        <taxon>Phytophthora</taxon>
    </lineage>
</organism>
<feature type="chain" id="PRO_5036092220" description="ADP-ribosylglycohydrolase" evidence="3">
    <location>
        <begin position="29"/>
        <end position="389"/>
    </location>
</feature>
<evidence type="ECO:0008006" key="8">
    <source>
        <dbReference type="Google" id="ProtNLM"/>
    </source>
</evidence>
<dbReference type="PANTHER" id="PTHR16222:SF35">
    <property type="entry name" value="ADP-RIBOSYLGLYCOHYDROLASE"/>
    <property type="match status" value="1"/>
</dbReference>
<evidence type="ECO:0000256" key="3">
    <source>
        <dbReference type="SAM" id="SignalP"/>
    </source>
</evidence>
<dbReference type="Pfam" id="PF03747">
    <property type="entry name" value="ADP_ribosyl_GH"/>
    <property type="match status" value="1"/>
</dbReference>
<name>A0A3R7G3J8_9STRA</name>
<evidence type="ECO:0000313" key="6">
    <source>
        <dbReference type="Proteomes" id="UP000285624"/>
    </source>
</evidence>
<dbReference type="STRING" id="325452.A0A3R7G3J8"/>
<keyword evidence="6" id="KW-1185">Reference proteome</keyword>
<dbReference type="Gene3D" id="1.10.4080.10">
    <property type="entry name" value="ADP-ribosylation/Crystallin J1"/>
    <property type="match status" value="1"/>
</dbReference>
<feature type="binding site" evidence="1">
    <location>
        <position position="63"/>
    </location>
    <ligand>
        <name>Mg(2+)</name>
        <dbReference type="ChEBI" id="CHEBI:18420"/>
        <label>1</label>
    </ligand>
</feature>
<sequence>MMSARRAGVNWDCAYGAFLGLLCGDAAGATLEFSPGVITKLDVGRAMLMPGGGVFNVGKGQITDDSELALSLARGLSGHRPSDGFALESVARQYVAWCDSKPFDIGNTCAAAFGVTPDKDGNYAAAMTQTAATSCSSSEANGSLMRIAPLAIWSVGELEESIVALARTEATLSHPNLVCQDCNAVYCLLVEHLLRNPGDFQGAVDRGEQFVRNSVLSVVRQWFLEESLDISTLVCTKNVGHVRWAFVLAVYFLRENESYERAIHQTLLKGGDTDTNAAIDRILRGKQKHNFLNGLCSFRRKNQPQKLRVGGSPRTASSTPRAQDRAHGHRTQVEESIHQEDKKLKYVKAEQLFQLDSKGDNVVPSVTKQQKLAKLQKGPILASTRKFRL</sequence>
<evidence type="ECO:0000256" key="1">
    <source>
        <dbReference type="PIRSR" id="PIRSR605502-1"/>
    </source>
</evidence>
<feature type="binding site" evidence="1">
    <location>
        <position position="275"/>
    </location>
    <ligand>
        <name>Mg(2+)</name>
        <dbReference type="ChEBI" id="CHEBI:18420"/>
        <label>1</label>
    </ligand>
</feature>
<comment type="caution">
    <text evidence="4">The sequence shown here is derived from an EMBL/GenBank/DDBJ whole genome shotgun (WGS) entry which is preliminary data.</text>
</comment>
<dbReference type="InterPro" id="IPR050792">
    <property type="entry name" value="ADP-ribosylglycohydrolase"/>
</dbReference>
<feature type="binding site" evidence="1">
    <location>
        <position position="64"/>
    </location>
    <ligand>
        <name>Mg(2+)</name>
        <dbReference type="ChEBI" id="CHEBI:18420"/>
        <label>1</label>
    </ligand>
</feature>
<dbReference type="InterPro" id="IPR036705">
    <property type="entry name" value="Ribosyl_crysJ1_sf"/>
</dbReference>
<feature type="binding site" evidence="1">
    <location>
        <position position="274"/>
    </location>
    <ligand>
        <name>Mg(2+)</name>
        <dbReference type="ChEBI" id="CHEBI:18420"/>
        <label>1</label>
    </ligand>
</feature>
<evidence type="ECO:0000313" key="7">
    <source>
        <dbReference type="Proteomes" id="UP000285883"/>
    </source>
</evidence>
<keyword evidence="3" id="KW-0732">Signal</keyword>
<dbReference type="PANTHER" id="PTHR16222">
    <property type="entry name" value="ADP-RIBOSYLGLYCOHYDROLASE"/>
    <property type="match status" value="1"/>
</dbReference>
<protein>
    <recommendedName>
        <fullName evidence="8">ADP-ribosylglycohydrolase</fullName>
    </recommendedName>
</protein>
<dbReference type="AlphaFoldDB" id="A0A3R7G3J8"/>
<accession>A0A3R7G3J8</accession>
<dbReference type="GO" id="GO:0046872">
    <property type="term" value="F:metal ion binding"/>
    <property type="evidence" value="ECO:0007669"/>
    <property type="project" value="UniProtKB-KW"/>
</dbReference>
<keyword evidence="1" id="KW-0479">Metal-binding</keyword>
<dbReference type="Proteomes" id="UP000285624">
    <property type="component" value="Unassembled WGS sequence"/>
</dbReference>
<keyword evidence="1" id="KW-0460">Magnesium</keyword>
<dbReference type="SUPFAM" id="SSF101478">
    <property type="entry name" value="ADP-ribosylglycohydrolase"/>
    <property type="match status" value="1"/>
</dbReference>
<feature type="compositionally biased region" description="Basic and acidic residues" evidence="2">
    <location>
        <begin position="322"/>
        <end position="338"/>
    </location>
</feature>
<dbReference type="Proteomes" id="UP000285883">
    <property type="component" value="Unassembled WGS sequence"/>
</dbReference>
<feature type="signal peptide" evidence="3">
    <location>
        <begin position="1"/>
        <end position="28"/>
    </location>
</feature>
<feature type="binding site" evidence="1">
    <location>
        <position position="272"/>
    </location>
    <ligand>
        <name>Mg(2+)</name>
        <dbReference type="ChEBI" id="CHEBI:18420"/>
        <label>1</label>
    </ligand>
</feature>
<evidence type="ECO:0000313" key="4">
    <source>
        <dbReference type="EMBL" id="RLN25738.1"/>
    </source>
</evidence>
<dbReference type="EMBL" id="MAYM02001222">
    <property type="protein sequence ID" value="RLN25738.1"/>
    <property type="molecule type" value="Genomic_DNA"/>
</dbReference>
<proteinExistence type="predicted"/>
<reference evidence="6 7" key="1">
    <citation type="submission" date="2018-07" db="EMBL/GenBank/DDBJ databases">
        <title>Genome sequencing of oomycete isolates from Chile give support for New Zealand origin for Phytophthora kernoviae and make available the first Nothophytophthora sp. genome.</title>
        <authorList>
            <person name="Studholme D.J."/>
            <person name="Sanfuentes E."/>
            <person name="Panda P."/>
            <person name="Hill R."/>
            <person name="Sambles C."/>
            <person name="Grant M."/>
            <person name="Williams N.M."/>
            <person name="Mcdougal R.L."/>
        </authorList>
    </citation>
    <scope>NUCLEOTIDE SEQUENCE [LARGE SCALE GENOMIC DNA]</scope>
    <source>
        <strain evidence="4">Chile2</strain>
        <strain evidence="5">Chile4</strain>
    </source>
</reference>